<sequence length="488" mass="53288">MAKRFAVEQFPPDAAWIEHADRVRELAAYEAAFGVESDAMACVPSSASVEGRIDAVCARVDALVLESPATVSGVGTSEDDDEDERDEEDGASDAVADDATVVVLEAVDDDDDDDEGVDEDRIASTEMCSSSSPSFDERDVVFETTPERDDAPREHRVVVVPKVLILDDTLPQSNTVSFVPPREAASRKLTGKITKASAYWRNVRGGNDGIDRPIVVRFAPPTPLSPECATPSPPAVVKTLSAYPETPPWYVKKFNAETRELQKTARTLIDWTTETFNELCPDLDDFTPPSPDRRDSSAPSLSNRLVVTTRQAYLARTDPHASSAVVSVATRDACDPDDALRATVRRRIELRLMGHDVFAPRATSSIASERRARAIGHHTLAGEAPDEGESAVTTRTEEDEEDATMDCASGRNAVAATTKTRAADAVLRRLVQELNEERDSDGEEEWKPDGTRWEETPDFLNAATSASAKSLREKYPELWGPDNALGER</sequence>
<protein>
    <submittedName>
        <fullName evidence="2">Uncharacterized protein</fullName>
    </submittedName>
</protein>
<feature type="region of interest" description="Disordered" evidence="1">
    <location>
        <begin position="70"/>
        <end position="98"/>
    </location>
</feature>
<feature type="region of interest" description="Disordered" evidence="1">
    <location>
        <begin position="282"/>
        <end position="302"/>
    </location>
</feature>
<dbReference type="EMBL" id="KZ155838">
    <property type="protein sequence ID" value="OUS42806.1"/>
    <property type="molecule type" value="Genomic_DNA"/>
</dbReference>
<reference evidence="2" key="1">
    <citation type="submission" date="2017-04" db="EMBL/GenBank/DDBJ databases">
        <title>Population genomics of picophytoplankton unveils novel chromosome hypervariability.</title>
        <authorList>
            <consortium name="DOE Joint Genome Institute"/>
            <person name="Blanc-Mathieu R."/>
            <person name="Krasovec M."/>
            <person name="Hebrard M."/>
            <person name="Yau S."/>
            <person name="Desgranges E."/>
            <person name="Martin J."/>
            <person name="Schackwitz W."/>
            <person name="Kuo A."/>
            <person name="Salin G."/>
            <person name="Donnadieu C."/>
            <person name="Desdevises Y."/>
            <person name="Sanchez-Ferandin S."/>
            <person name="Moreau H."/>
            <person name="Rivals E."/>
            <person name="Grigoriev I.V."/>
            <person name="Grimsley N."/>
            <person name="Eyre-Walker A."/>
            <person name="Piganeau G."/>
        </authorList>
    </citation>
    <scope>NUCLEOTIDE SEQUENCE [LARGE SCALE GENOMIC DNA]</scope>
    <source>
        <strain evidence="2">RCC 1115</strain>
    </source>
</reference>
<dbReference type="AlphaFoldDB" id="A0A1Y5HZS7"/>
<accession>A0A1Y5HZS7</accession>
<proteinExistence type="predicted"/>
<gene>
    <name evidence="2" type="ORF">BE221DRAFT_61366</name>
</gene>
<dbReference type="Proteomes" id="UP000195557">
    <property type="component" value="Unassembled WGS sequence"/>
</dbReference>
<feature type="region of interest" description="Disordered" evidence="1">
    <location>
        <begin position="434"/>
        <end position="488"/>
    </location>
</feature>
<feature type="compositionally biased region" description="Basic and acidic residues" evidence="1">
    <location>
        <begin position="445"/>
        <end position="455"/>
    </location>
</feature>
<name>A0A1Y5HZS7_OSTTA</name>
<feature type="compositionally biased region" description="Acidic residues" evidence="1">
    <location>
        <begin position="77"/>
        <end position="91"/>
    </location>
</feature>
<evidence type="ECO:0000313" key="2">
    <source>
        <dbReference type="EMBL" id="OUS42806.1"/>
    </source>
</evidence>
<organism evidence="2">
    <name type="scientific">Ostreococcus tauri</name>
    <name type="common">Marine green alga</name>
    <dbReference type="NCBI Taxonomy" id="70448"/>
    <lineage>
        <taxon>Eukaryota</taxon>
        <taxon>Viridiplantae</taxon>
        <taxon>Chlorophyta</taxon>
        <taxon>Mamiellophyceae</taxon>
        <taxon>Mamiellales</taxon>
        <taxon>Bathycoccaceae</taxon>
        <taxon>Ostreococcus</taxon>
    </lineage>
</organism>
<evidence type="ECO:0000256" key="1">
    <source>
        <dbReference type="SAM" id="MobiDB-lite"/>
    </source>
</evidence>